<feature type="transmembrane region" description="Helical" evidence="5">
    <location>
        <begin position="273"/>
        <end position="289"/>
    </location>
</feature>
<evidence type="ECO:0000313" key="8">
    <source>
        <dbReference type="Proteomes" id="UP000439986"/>
    </source>
</evidence>
<reference evidence="7 8" key="1">
    <citation type="submission" date="2019-11" db="EMBL/GenBank/DDBJ databases">
        <title>Novel species isolated from a subtropical stream in China.</title>
        <authorList>
            <person name="Lu H."/>
        </authorList>
    </citation>
    <scope>NUCLEOTIDE SEQUENCE [LARGE SCALE GENOMIC DNA]</scope>
    <source>
        <strain evidence="7 8">FT26W</strain>
    </source>
</reference>
<dbReference type="EMBL" id="WKJL01000015">
    <property type="protein sequence ID" value="MRW86259.1"/>
    <property type="molecule type" value="Genomic_DNA"/>
</dbReference>
<dbReference type="PANTHER" id="PTHR37422">
    <property type="entry name" value="TEICHURONIC ACID BIOSYNTHESIS PROTEIN TUAE"/>
    <property type="match status" value="1"/>
</dbReference>
<dbReference type="GO" id="GO:0016020">
    <property type="term" value="C:membrane"/>
    <property type="evidence" value="ECO:0007669"/>
    <property type="project" value="UniProtKB-SubCell"/>
</dbReference>
<dbReference type="Pfam" id="PF04932">
    <property type="entry name" value="Wzy_C"/>
    <property type="match status" value="1"/>
</dbReference>
<feature type="transmembrane region" description="Helical" evidence="5">
    <location>
        <begin position="59"/>
        <end position="83"/>
    </location>
</feature>
<feature type="transmembrane region" description="Helical" evidence="5">
    <location>
        <begin position="28"/>
        <end position="52"/>
    </location>
</feature>
<evidence type="ECO:0000313" key="7">
    <source>
        <dbReference type="EMBL" id="MRW86259.1"/>
    </source>
</evidence>
<keyword evidence="8" id="KW-1185">Reference proteome</keyword>
<organism evidence="7 8">
    <name type="scientific">Duganella aquatilis</name>
    <dbReference type="NCBI Taxonomy" id="2666082"/>
    <lineage>
        <taxon>Bacteria</taxon>
        <taxon>Pseudomonadati</taxon>
        <taxon>Pseudomonadota</taxon>
        <taxon>Betaproteobacteria</taxon>
        <taxon>Burkholderiales</taxon>
        <taxon>Oxalobacteraceae</taxon>
        <taxon>Telluria group</taxon>
        <taxon>Duganella</taxon>
    </lineage>
</organism>
<feature type="transmembrane region" description="Helical" evidence="5">
    <location>
        <begin position="89"/>
        <end position="107"/>
    </location>
</feature>
<evidence type="ECO:0000256" key="2">
    <source>
        <dbReference type="ARBA" id="ARBA00022692"/>
    </source>
</evidence>
<feature type="transmembrane region" description="Helical" evidence="5">
    <location>
        <begin position="450"/>
        <end position="470"/>
    </location>
</feature>
<dbReference type="RefSeq" id="WP_154359523.1">
    <property type="nucleotide sequence ID" value="NZ_WKJL01000015.1"/>
</dbReference>
<keyword evidence="3 5" id="KW-1133">Transmembrane helix</keyword>
<proteinExistence type="predicted"/>
<accession>A0A844DEF1</accession>
<feature type="domain" description="O-antigen ligase-related" evidence="6">
    <location>
        <begin position="257"/>
        <end position="404"/>
    </location>
</feature>
<evidence type="ECO:0000259" key="6">
    <source>
        <dbReference type="Pfam" id="PF04932"/>
    </source>
</evidence>
<feature type="transmembrane region" description="Helical" evidence="5">
    <location>
        <begin position="249"/>
        <end position="267"/>
    </location>
</feature>
<keyword evidence="2 5" id="KW-0812">Transmembrane</keyword>
<evidence type="ECO:0000256" key="3">
    <source>
        <dbReference type="ARBA" id="ARBA00022989"/>
    </source>
</evidence>
<evidence type="ECO:0000256" key="1">
    <source>
        <dbReference type="ARBA" id="ARBA00004141"/>
    </source>
</evidence>
<keyword evidence="4 5" id="KW-0472">Membrane</keyword>
<evidence type="ECO:0000256" key="5">
    <source>
        <dbReference type="SAM" id="Phobius"/>
    </source>
</evidence>
<name>A0A844DEF1_9BURK</name>
<dbReference type="AlphaFoldDB" id="A0A844DEF1"/>
<feature type="transmembrane region" description="Helical" evidence="5">
    <location>
        <begin position="181"/>
        <end position="205"/>
    </location>
</feature>
<feature type="transmembrane region" description="Helical" evidence="5">
    <location>
        <begin position="387"/>
        <end position="407"/>
    </location>
</feature>
<dbReference type="InterPro" id="IPR051533">
    <property type="entry name" value="WaaL-like"/>
</dbReference>
<dbReference type="Proteomes" id="UP000439986">
    <property type="component" value="Unassembled WGS sequence"/>
</dbReference>
<feature type="transmembrane region" description="Helical" evidence="5">
    <location>
        <begin position="119"/>
        <end position="142"/>
    </location>
</feature>
<evidence type="ECO:0000256" key="4">
    <source>
        <dbReference type="ARBA" id="ARBA00023136"/>
    </source>
</evidence>
<dbReference type="PANTHER" id="PTHR37422:SF13">
    <property type="entry name" value="LIPOPOLYSACCHARIDE BIOSYNTHESIS PROTEIN PA4999-RELATED"/>
    <property type="match status" value="1"/>
</dbReference>
<comment type="subcellular location">
    <subcellularLocation>
        <location evidence="1">Membrane</location>
        <topology evidence="1">Multi-pass membrane protein</topology>
    </subcellularLocation>
</comment>
<comment type="caution">
    <text evidence="7">The sequence shown here is derived from an EMBL/GenBank/DDBJ whole genome shotgun (WGS) entry which is preliminary data.</text>
</comment>
<dbReference type="InterPro" id="IPR007016">
    <property type="entry name" value="O-antigen_ligase-rel_domated"/>
</dbReference>
<sequence>MSTLRQYSIGFSSALGGLFTKANFKSLLLFWLPVFLASTFIGLCCVILPWVLSAGLAAAVAYVALLLIWPWVGFGAYVFVALMAPDFKIADFATVVSMLIFIFGLWTRGKVAPPLPRKLRTVSLLFAAIVVLSFSLSVFYFHNKLPNIYRDGRVFLYWLWLPILWRMTASEADGVHKLVRVLLVIAYSVVVLAVMQWVTGVQVVAVGLVASLGTTSGFGESVTRVQMPGFLFVSWAIIWLTLQVLYKRVNLLVGGALILVLLLGLYVNFGRGLWAWTFIGVLLPLFFIGGGRAIKLLATILVAGTLSIGTLALVKPTVLENVSERLLSVKNEGGRRTSYGWRQLENHEAMLTLQRTPLVGVGVGGEYRPWLHELRLFYEHVRYLHNSYLFVAVKLGIPGLLCLLLLYWRAWYGARKGLSEVVAEHRVTLLTCLSFFPIAMGISMTQPEFMNTYSVLQFVAVIVLCASFFVPGSTPAKPPRPRGAY</sequence>
<feature type="transmembrane region" description="Helical" evidence="5">
    <location>
        <begin position="225"/>
        <end position="242"/>
    </location>
</feature>
<feature type="transmembrane region" description="Helical" evidence="5">
    <location>
        <begin position="427"/>
        <end position="444"/>
    </location>
</feature>
<feature type="transmembrane region" description="Helical" evidence="5">
    <location>
        <begin position="296"/>
        <end position="314"/>
    </location>
</feature>
<protein>
    <recommendedName>
        <fullName evidence="6">O-antigen ligase-related domain-containing protein</fullName>
    </recommendedName>
</protein>
<gene>
    <name evidence="7" type="ORF">GJ698_19485</name>
</gene>